<gene>
    <name evidence="3" type="ORF">HHI36_000183</name>
</gene>
<dbReference type="Gene3D" id="3.30.70.3250">
    <property type="entry name" value="Ribonuclease P, Pop5 subunit"/>
    <property type="match status" value="1"/>
</dbReference>
<evidence type="ECO:0000313" key="3">
    <source>
        <dbReference type="EMBL" id="KAL3285651.1"/>
    </source>
</evidence>
<proteinExistence type="inferred from homology"/>
<evidence type="ECO:0000256" key="2">
    <source>
        <dbReference type="ARBA" id="ARBA00022694"/>
    </source>
</evidence>
<organism evidence="3 4">
    <name type="scientific">Cryptolaemus montrouzieri</name>
    <dbReference type="NCBI Taxonomy" id="559131"/>
    <lineage>
        <taxon>Eukaryota</taxon>
        <taxon>Metazoa</taxon>
        <taxon>Ecdysozoa</taxon>
        <taxon>Arthropoda</taxon>
        <taxon>Hexapoda</taxon>
        <taxon>Insecta</taxon>
        <taxon>Pterygota</taxon>
        <taxon>Neoptera</taxon>
        <taxon>Endopterygota</taxon>
        <taxon>Coleoptera</taxon>
        <taxon>Polyphaga</taxon>
        <taxon>Cucujiformia</taxon>
        <taxon>Coccinelloidea</taxon>
        <taxon>Coccinellidae</taxon>
        <taxon>Scymninae</taxon>
        <taxon>Scymnini</taxon>
        <taxon>Cryptolaemus</taxon>
    </lineage>
</organism>
<protein>
    <submittedName>
        <fullName evidence="3">Uncharacterized protein</fullName>
    </submittedName>
</protein>
<dbReference type="PANTHER" id="PTHR15441">
    <property type="entry name" value="RIBONUCLEASE P PROTEIN SUBUNIT P14"/>
    <property type="match status" value="1"/>
</dbReference>
<dbReference type="GO" id="GO:0008033">
    <property type="term" value="P:tRNA processing"/>
    <property type="evidence" value="ECO:0007669"/>
    <property type="project" value="UniProtKB-KW"/>
</dbReference>
<dbReference type="GO" id="GO:1990904">
    <property type="term" value="C:ribonucleoprotein complex"/>
    <property type="evidence" value="ECO:0007669"/>
    <property type="project" value="UniProtKB-ARBA"/>
</dbReference>
<keyword evidence="2" id="KW-0819">tRNA processing</keyword>
<evidence type="ECO:0000256" key="1">
    <source>
        <dbReference type="ARBA" id="ARBA00010800"/>
    </source>
</evidence>
<name>A0ABD2P4C7_9CUCU</name>
<accession>A0ABD2P4C7</accession>
<dbReference type="PANTHER" id="PTHR15441:SF1">
    <property type="entry name" value="RIBONUCLEASE P PROTEIN SUBUNIT P14"/>
    <property type="match status" value="1"/>
</dbReference>
<comment type="caution">
    <text evidence="3">The sequence shown here is derived from an EMBL/GenBank/DDBJ whole genome shotgun (WGS) entry which is preliminary data.</text>
</comment>
<keyword evidence="4" id="KW-1185">Reference proteome</keyword>
<comment type="similarity">
    <text evidence="1">Belongs to the eukaryotic/archaeal RNase P protein component 2 family.</text>
</comment>
<dbReference type="Proteomes" id="UP001516400">
    <property type="component" value="Unassembled WGS sequence"/>
</dbReference>
<reference evidence="3 4" key="1">
    <citation type="journal article" date="2021" name="BMC Biol.">
        <title>Horizontally acquired antibacterial genes associated with adaptive radiation of ladybird beetles.</title>
        <authorList>
            <person name="Li H.S."/>
            <person name="Tang X.F."/>
            <person name="Huang Y.H."/>
            <person name="Xu Z.Y."/>
            <person name="Chen M.L."/>
            <person name="Du X.Y."/>
            <person name="Qiu B.Y."/>
            <person name="Chen P.T."/>
            <person name="Zhang W."/>
            <person name="Slipinski A."/>
            <person name="Escalona H.E."/>
            <person name="Waterhouse R.M."/>
            <person name="Zwick A."/>
            <person name="Pang H."/>
        </authorList>
    </citation>
    <scope>NUCLEOTIDE SEQUENCE [LARGE SCALE GENOMIC DNA]</scope>
    <source>
        <strain evidence="3">SYSU2018</strain>
    </source>
</reference>
<evidence type="ECO:0000313" key="4">
    <source>
        <dbReference type="Proteomes" id="UP001516400"/>
    </source>
</evidence>
<sequence>MSVYYYLDITLKFDDKLQVDVTPAFFKDNIVRAVRSVFGEFACNANIDLLKYNPNTLNAIIRVPKQLYVKVHASLTLCGNYGDRRCAYIVNKTSPLLLSLQGDSRNYKH</sequence>
<dbReference type="SUPFAM" id="SSF160350">
    <property type="entry name" value="Rnp2-like"/>
    <property type="match status" value="1"/>
</dbReference>
<dbReference type="InterPro" id="IPR002759">
    <property type="entry name" value="Pop5/Rpp14/Rnp2-like"/>
</dbReference>
<dbReference type="Pfam" id="PF01900">
    <property type="entry name" value="RNase_P_Rpp14"/>
    <property type="match status" value="1"/>
</dbReference>
<dbReference type="GO" id="GO:1902555">
    <property type="term" value="C:endoribonuclease complex"/>
    <property type="evidence" value="ECO:0007669"/>
    <property type="project" value="UniProtKB-ARBA"/>
</dbReference>
<dbReference type="AlphaFoldDB" id="A0ABD2P4C7"/>
<dbReference type="InterPro" id="IPR038085">
    <property type="entry name" value="Rnp2-like_sf"/>
</dbReference>
<dbReference type="EMBL" id="JABFTP020000185">
    <property type="protein sequence ID" value="KAL3285651.1"/>
    <property type="molecule type" value="Genomic_DNA"/>
</dbReference>